<dbReference type="Proteomes" id="UP001056383">
    <property type="component" value="Chromosome"/>
</dbReference>
<evidence type="ECO:0000259" key="1">
    <source>
        <dbReference type="Pfam" id="PF11695"/>
    </source>
</evidence>
<keyword evidence="3" id="KW-1185">Reference proteome</keyword>
<feature type="domain" description="DUF3291" evidence="1">
    <location>
        <begin position="50"/>
        <end position="114"/>
    </location>
</feature>
<name>A0ABY4TKE5_9ACTN</name>
<evidence type="ECO:0000313" key="2">
    <source>
        <dbReference type="EMBL" id="URN18158.1"/>
    </source>
</evidence>
<dbReference type="EMBL" id="CP095474">
    <property type="protein sequence ID" value="URN18158.1"/>
    <property type="molecule type" value="Genomic_DNA"/>
</dbReference>
<protein>
    <submittedName>
        <fullName evidence="2">DUF3291 domain-containing protein</fullName>
    </submittedName>
</protein>
<sequence>PALVMASRFEVRSAGDVPRFLLKSLAARRQAVAAPGAYGVSLLARPLRRTFHTLSAWRDRDALDAYVRAEPHRGIMRDLRPVMCDSAFVFWETTTDDLPPTWDDALRRLAAQAARDASGKAAPGRG</sequence>
<dbReference type="InterPro" id="IPR011008">
    <property type="entry name" value="Dimeric_a/b-barrel"/>
</dbReference>
<proteinExistence type="predicted"/>
<feature type="non-terminal residue" evidence="2">
    <location>
        <position position="1"/>
    </location>
</feature>
<dbReference type="SUPFAM" id="SSF54909">
    <property type="entry name" value="Dimeric alpha+beta barrel"/>
    <property type="match status" value="1"/>
</dbReference>
<gene>
    <name evidence="2" type="ORF">MW084_21940</name>
</gene>
<dbReference type="Gene3D" id="3.30.70.100">
    <property type="match status" value="1"/>
</dbReference>
<evidence type="ECO:0000313" key="3">
    <source>
        <dbReference type="Proteomes" id="UP001056383"/>
    </source>
</evidence>
<dbReference type="Pfam" id="PF11695">
    <property type="entry name" value="DUF3291"/>
    <property type="match status" value="1"/>
</dbReference>
<organism evidence="2 3">
    <name type="scientific">Streptomyces sudanensis</name>
    <dbReference type="NCBI Taxonomy" id="436397"/>
    <lineage>
        <taxon>Bacteria</taxon>
        <taxon>Bacillati</taxon>
        <taxon>Actinomycetota</taxon>
        <taxon>Actinomycetes</taxon>
        <taxon>Kitasatosporales</taxon>
        <taxon>Streptomycetaceae</taxon>
        <taxon>Streptomyces</taxon>
    </lineage>
</organism>
<accession>A0ABY4TKE5</accession>
<reference evidence="2" key="1">
    <citation type="submission" date="2022-04" db="EMBL/GenBank/DDBJ databases">
        <title>Systematic whole-genome sequencing reveals an unexpected diversity among actinomycetoma pathogens and provides insights into their antibacterial susceptibilities.</title>
        <authorList>
            <person name="Watson A.K."/>
            <person name="Kepplinger B."/>
            <person name="Bakhiet S.M."/>
            <person name="Mhmoud N.A."/>
            <person name="Chapman J."/>
            <person name="Allenby N."/>
            <person name="Mickiewicz K."/>
            <person name="Goodfellow M."/>
            <person name="Fahal A.H."/>
            <person name="Errington J."/>
        </authorList>
    </citation>
    <scope>NUCLEOTIDE SEQUENCE</scope>
    <source>
        <strain evidence="2">SD 504</strain>
    </source>
</reference>
<dbReference type="InterPro" id="IPR021708">
    <property type="entry name" value="DUF3291"/>
</dbReference>